<reference evidence="1" key="1">
    <citation type="journal article" date="2014" name="Nat. Commun.">
        <title>Genome sequence of mungbean and insights into evolution within Vigna species.</title>
        <authorList>
            <person name="Kang Y.J."/>
            <person name="Kim S.K."/>
            <person name="Kim M.Y."/>
            <person name="Lestari P."/>
            <person name="Kim K.H."/>
            <person name="Ha B.K."/>
            <person name="Jun T.H."/>
            <person name="Hwang W.J."/>
            <person name="Lee T."/>
            <person name="Lee J."/>
            <person name="Shim S."/>
            <person name="Yoon M.Y."/>
            <person name="Jang Y.E."/>
            <person name="Han K.S."/>
            <person name="Taeprayoon P."/>
            <person name="Yoon N."/>
            <person name="Somta P."/>
            <person name="Tanya P."/>
            <person name="Kim K.S."/>
            <person name="Gwag J.G."/>
            <person name="Moon J.K."/>
            <person name="Lee Y.H."/>
            <person name="Park B.S."/>
            <person name="Bombarely A."/>
            <person name="Doyle J.J."/>
            <person name="Jackson S.A."/>
            <person name="Schafleitner R."/>
            <person name="Srinives P."/>
            <person name="Varshney R.K."/>
            <person name="Lee S.H."/>
        </authorList>
    </citation>
    <scope>NUCLEOTIDE SEQUENCE [LARGE SCALE GENOMIC DNA]</scope>
    <source>
        <strain evidence="1">cv. VC1973A</strain>
    </source>
</reference>
<evidence type="ECO:0000313" key="1">
    <source>
        <dbReference type="Proteomes" id="UP000087766"/>
    </source>
</evidence>
<dbReference type="PANTHER" id="PTHR33067:SF39">
    <property type="entry name" value="TRANSCRIPTION FACTOR INTERACTOR AND REGULATOR CCHC(ZN) FAMILY"/>
    <property type="match status" value="1"/>
</dbReference>
<accession>A0A1S3UB68</accession>
<sequence length="286" mass="32453">MEITTPLTEALQQTPVYARHVKPYIGEEIEKAMEEFCNGPLKRKHPPKMKDPGGLTIPCTIGSVKIGRALLDSSINLMPLSMLKKIGGLTLKPTNISLVVVDGSSKKPYGVVEDVVIRVESVEFLVDFVIIKMKEDDRIPLILERSFMKTTKVVISVYDGVIMLKDQEEKVIYNLSKEKQMRIKKRAKYKASKKDAAVDRPESAKVVNKGNNCVLMLVKEEEKVGKGGIVHFDLKDALFKLGTPVKYKKKMWVVKGFQENRVIEIEDPYSKRVEKVDRKQLMSWCD</sequence>
<dbReference type="GeneID" id="106763555"/>
<protein>
    <submittedName>
        <fullName evidence="2">Uncharacterized protein LOC106763555</fullName>
    </submittedName>
</protein>
<dbReference type="Gene3D" id="2.40.70.10">
    <property type="entry name" value="Acid Proteases"/>
    <property type="match status" value="1"/>
</dbReference>
<proteinExistence type="predicted"/>
<dbReference type="AlphaFoldDB" id="A0A1S3UB68"/>
<dbReference type="KEGG" id="vra:106763555"/>
<keyword evidence="1" id="KW-1185">Reference proteome</keyword>
<dbReference type="Proteomes" id="UP000087766">
    <property type="component" value="Chromosome 6"/>
</dbReference>
<reference evidence="2" key="2">
    <citation type="submission" date="2025-08" db="UniProtKB">
        <authorList>
            <consortium name="RefSeq"/>
        </authorList>
    </citation>
    <scope>IDENTIFICATION</scope>
    <source>
        <tissue evidence="2">Leaf</tissue>
    </source>
</reference>
<evidence type="ECO:0000313" key="2">
    <source>
        <dbReference type="RefSeq" id="XP_014503214.1"/>
    </source>
</evidence>
<dbReference type="RefSeq" id="XP_014503214.1">
    <property type="nucleotide sequence ID" value="XM_014647728.1"/>
</dbReference>
<name>A0A1S3UB68_VIGRR</name>
<dbReference type="PANTHER" id="PTHR33067">
    <property type="entry name" value="RNA-DIRECTED DNA POLYMERASE-RELATED"/>
    <property type="match status" value="1"/>
</dbReference>
<dbReference type="InterPro" id="IPR021109">
    <property type="entry name" value="Peptidase_aspartic_dom_sf"/>
</dbReference>
<dbReference type="CDD" id="cd00303">
    <property type="entry name" value="retropepsin_like"/>
    <property type="match status" value="1"/>
</dbReference>
<organism evidence="1 2">
    <name type="scientific">Vigna radiata var. radiata</name>
    <name type="common">Mung bean</name>
    <name type="synonym">Phaseolus aureus</name>
    <dbReference type="NCBI Taxonomy" id="3916"/>
    <lineage>
        <taxon>Eukaryota</taxon>
        <taxon>Viridiplantae</taxon>
        <taxon>Streptophyta</taxon>
        <taxon>Embryophyta</taxon>
        <taxon>Tracheophyta</taxon>
        <taxon>Spermatophyta</taxon>
        <taxon>Magnoliopsida</taxon>
        <taxon>eudicotyledons</taxon>
        <taxon>Gunneridae</taxon>
        <taxon>Pentapetalae</taxon>
        <taxon>rosids</taxon>
        <taxon>fabids</taxon>
        <taxon>Fabales</taxon>
        <taxon>Fabaceae</taxon>
        <taxon>Papilionoideae</taxon>
        <taxon>50 kb inversion clade</taxon>
        <taxon>NPAAA clade</taxon>
        <taxon>indigoferoid/millettioid clade</taxon>
        <taxon>Phaseoleae</taxon>
        <taxon>Vigna</taxon>
    </lineage>
</organism>
<gene>
    <name evidence="2" type="primary">LOC106763555</name>
</gene>